<reference evidence="3" key="2">
    <citation type="submission" date="2015-01" db="EMBL/GenBank/DDBJ databases">
        <title>Evolutionary Origins and Diversification of the Mycorrhizal Mutualists.</title>
        <authorList>
            <consortium name="DOE Joint Genome Institute"/>
            <consortium name="Mycorrhizal Genomics Consortium"/>
            <person name="Kohler A."/>
            <person name="Kuo A."/>
            <person name="Nagy L.G."/>
            <person name="Floudas D."/>
            <person name="Copeland A."/>
            <person name="Barry K.W."/>
            <person name="Cichocki N."/>
            <person name="Veneault-Fourrey C."/>
            <person name="LaButti K."/>
            <person name="Lindquist E.A."/>
            <person name="Lipzen A."/>
            <person name="Lundell T."/>
            <person name="Morin E."/>
            <person name="Murat C."/>
            <person name="Riley R."/>
            <person name="Ohm R."/>
            <person name="Sun H."/>
            <person name="Tunlid A."/>
            <person name="Henrissat B."/>
            <person name="Grigoriev I.V."/>
            <person name="Hibbett D.S."/>
            <person name="Martin F."/>
        </authorList>
    </citation>
    <scope>NUCLEOTIDE SEQUENCE [LARGE SCALE GENOMIC DNA]</scope>
    <source>
        <strain evidence="3">F 1598</strain>
    </source>
</reference>
<dbReference type="EMBL" id="KN832993">
    <property type="protein sequence ID" value="KIM82706.1"/>
    <property type="molecule type" value="Genomic_DNA"/>
</dbReference>
<proteinExistence type="predicted"/>
<name>A0A0C3FVZ8_PILCF</name>
<evidence type="ECO:0000259" key="1">
    <source>
        <dbReference type="Pfam" id="PF20231"/>
    </source>
</evidence>
<dbReference type="AlphaFoldDB" id="A0A0C3FVZ8"/>
<dbReference type="HOGENOM" id="CLU_008946_0_0_1"/>
<organism evidence="2 3">
    <name type="scientific">Piloderma croceum (strain F 1598)</name>
    <dbReference type="NCBI Taxonomy" id="765440"/>
    <lineage>
        <taxon>Eukaryota</taxon>
        <taxon>Fungi</taxon>
        <taxon>Dikarya</taxon>
        <taxon>Basidiomycota</taxon>
        <taxon>Agaricomycotina</taxon>
        <taxon>Agaricomycetes</taxon>
        <taxon>Agaricomycetidae</taxon>
        <taxon>Atheliales</taxon>
        <taxon>Atheliaceae</taxon>
        <taxon>Piloderma</taxon>
    </lineage>
</organism>
<dbReference type="Pfam" id="PF20231">
    <property type="entry name" value="DUF6589"/>
    <property type="match status" value="1"/>
</dbReference>
<keyword evidence="3" id="KW-1185">Reference proteome</keyword>
<dbReference type="Proteomes" id="UP000054166">
    <property type="component" value="Unassembled WGS sequence"/>
</dbReference>
<sequence length="801" mass="90638">MLSLKRPRPDENTPLVRPETPIKFMDGLKRRRTSNKVTDEEIRVLREKRANDDAQKAEEQRREILTKTKATAEAQSAQEEVLFARVLSCMTDCRFGSLHGYLHRLMTTKAQHVSSQVSKLLINEGNGLLNDMRNKQPGVVNGWAAAATGEILVDEGLKLVSYLRPQQGRPLTDAMSEFSLERILTDAELLAPTLCSLLRDFSTNGPVSPAAERRDNDLILVTVICMLARSRNGHSTEFQTTTCIYLLACSASHSQFDVLNHAGFTLSYTSAIEKIKQLGAERLHKIIGLAHSCAFMIIWDNLNIAFRVGEQRKASKDHFDNGTTATLIPLYGIEYGELRLDMKAKCDSRLPVLEFGPEDLLPSPEQVLQVKSAELWHIKDILYDSFPSLRLRFKDDFPPAPPTILQIPLHKTEQYPLPAMHIDESSLDGTLEVLNTIFCDTLKMTAEDLEKHSLVFCAGDQLSISLLDKASASRRDDTDLIDNVGCYTDGQLGLFHVKIAGDRLITNEFWGKPNSKCPWSLWKLNALLGRKAITAGWKSKTLPPFRPSYELILKMALLAHILDAFRIHCPYDLLATWISGVKTRDEILAVVKTIQTELCSARRVSRLRRKCLIQRDVPLENIMLFNHASILLREIAYAIKQGDVGWVINILVHWMVMFRGTGKMPKYADALFHLLVSLKRMNPCMRDAFLMNWLANLTGMANAFKEMDLLQEHQNFWAKIIYCAGGSNRSWSWLSMVTVSIFTLRDVIRPSTAEDLKDLCDYLEQQKLQTFVPQRQHNKYAKEARDLMAEGATYANKASAF</sequence>
<dbReference type="InParanoid" id="A0A0C3FVZ8"/>
<protein>
    <recommendedName>
        <fullName evidence="1">DUF6589 domain-containing protein</fullName>
    </recommendedName>
</protein>
<dbReference type="InterPro" id="IPR046496">
    <property type="entry name" value="DUF6589"/>
</dbReference>
<feature type="domain" description="DUF6589" evidence="1">
    <location>
        <begin position="357"/>
        <end position="749"/>
    </location>
</feature>
<evidence type="ECO:0000313" key="3">
    <source>
        <dbReference type="Proteomes" id="UP000054166"/>
    </source>
</evidence>
<gene>
    <name evidence="2" type="ORF">PILCRDRAFT_7618</name>
</gene>
<evidence type="ECO:0000313" key="2">
    <source>
        <dbReference type="EMBL" id="KIM82706.1"/>
    </source>
</evidence>
<reference evidence="2 3" key="1">
    <citation type="submission" date="2014-04" db="EMBL/GenBank/DDBJ databases">
        <authorList>
            <consortium name="DOE Joint Genome Institute"/>
            <person name="Kuo A."/>
            <person name="Tarkka M."/>
            <person name="Buscot F."/>
            <person name="Kohler A."/>
            <person name="Nagy L.G."/>
            <person name="Floudas D."/>
            <person name="Copeland A."/>
            <person name="Barry K.W."/>
            <person name="Cichocki N."/>
            <person name="Veneault-Fourrey C."/>
            <person name="LaButti K."/>
            <person name="Lindquist E.A."/>
            <person name="Lipzen A."/>
            <person name="Lundell T."/>
            <person name="Morin E."/>
            <person name="Murat C."/>
            <person name="Sun H."/>
            <person name="Tunlid A."/>
            <person name="Henrissat B."/>
            <person name="Grigoriev I.V."/>
            <person name="Hibbett D.S."/>
            <person name="Martin F."/>
            <person name="Nordberg H.P."/>
            <person name="Cantor M.N."/>
            <person name="Hua S.X."/>
        </authorList>
    </citation>
    <scope>NUCLEOTIDE SEQUENCE [LARGE SCALE GENOMIC DNA]</scope>
    <source>
        <strain evidence="2 3">F 1598</strain>
    </source>
</reference>
<dbReference type="OrthoDB" id="5424058at2759"/>
<accession>A0A0C3FVZ8</accession>
<dbReference type="STRING" id="765440.A0A0C3FVZ8"/>